<dbReference type="PANTHER" id="PTHR10589:SF16">
    <property type="entry name" value="UBIQUITIN CARBOXYL-TERMINAL HYDROLASE ISOZYME L5"/>
    <property type="match status" value="1"/>
</dbReference>
<dbReference type="Pfam" id="PF01088">
    <property type="entry name" value="Peptidase_C12"/>
    <property type="match status" value="1"/>
</dbReference>
<comment type="catalytic activity">
    <reaction evidence="1 7 8">
        <text>Thiol-dependent hydrolysis of ester, thioester, amide, peptide and isopeptide bonds formed by the C-terminal Gly of ubiquitin (a 76-residue protein attached to proteins as an intracellular targeting signal).</text>
        <dbReference type="EC" id="3.4.19.12"/>
    </reaction>
</comment>
<reference evidence="11" key="2">
    <citation type="submission" date="2015-01" db="EMBL/GenBank/DDBJ databases">
        <title>Evolutionary Origins and Diversification of the Mycorrhizal Mutualists.</title>
        <authorList>
            <consortium name="DOE Joint Genome Institute"/>
            <consortium name="Mycorrhizal Genomics Consortium"/>
            <person name="Kohler A."/>
            <person name="Kuo A."/>
            <person name="Nagy L.G."/>
            <person name="Floudas D."/>
            <person name="Copeland A."/>
            <person name="Barry K.W."/>
            <person name="Cichocki N."/>
            <person name="Veneault-Fourrey C."/>
            <person name="LaButti K."/>
            <person name="Lindquist E.A."/>
            <person name="Lipzen A."/>
            <person name="Lundell T."/>
            <person name="Morin E."/>
            <person name="Murat C."/>
            <person name="Riley R."/>
            <person name="Ohm R."/>
            <person name="Sun H."/>
            <person name="Tunlid A."/>
            <person name="Henrissat B."/>
            <person name="Grigoriev I.V."/>
            <person name="Hibbett D.S."/>
            <person name="Martin F."/>
        </authorList>
    </citation>
    <scope>NUCLEOTIDE SEQUENCE [LARGE SCALE GENOMIC DNA]</scope>
    <source>
        <strain evidence="11">Marx 270</strain>
    </source>
</reference>
<dbReference type="GO" id="GO:0004843">
    <property type="term" value="F:cysteine-type deubiquitinase activity"/>
    <property type="evidence" value="ECO:0007669"/>
    <property type="project" value="UniProtKB-UniRule"/>
</dbReference>
<dbReference type="Gene3D" id="3.40.532.10">
    <property type="entry name" value="Peptidase C12, ubiquitin carboxyl-terminal hydrolase"/>
    <property type="match status" value="1"/>
</dbReference>
<dbReference type="HOGENOM" id="CLU_018316_1_0_1"/>
<dbReference type="PROSITE" id="PS52048">
    <property type="entry name" value="UCH_DOMAIN"/>
    <property type="match status" value="1"/>
</dbReference>
<dbReference type="AlphaFoldDB" id="A0A0C3J609"/>
<dbReference type="InterPro" id="IPR036959">
    <property type="entry name" value="Peptidase_C12_UCH_sf"/>
</dbReference>
<evidence type="ECO:0000313" key="11">
    <source>
        <dbReference type="Proteomes" id="UP000054217"/>
    </source>
</evidence>
<name>A0A0C3J609_PISTI</name>
<comment type="similarity">
    <text evidence="2 7 8">Belongs to the peptidase C12 family.</text>
</comment>
<dbReference type="FunCoup" id="A0A0C3J609">
    <property type="interactions" value="772"/>
</dbReference>
<keyword evidence="3 7" id="KW-0645">Protease</keyword>
<evidence type="ECO:0000313" key="10">
    <source>
        <dbReference type="EMBL" id="KIO04498.1"/>
    </source>
</evidence>
<dbReference type="GO" id="GO:0006511">
    <property type="term" value="P:ubiquitin-dependent protein catabolic process"/>
    <property type="evidence" value="ECO:0007669"/>
    <property type="project" value="UniProtKB-UniRule"/>
</dbReference>
<keyword evidence="5 7" id="KW-0378">Hydrolase</keyword>
<evidence type="ECO:0000259" key="9">
    <source>
        <dbReference type="PROSITE" id="PS52048"/>
    </source>
</evidence>
<reference evidence="10 11" key="1">
    <citation type="submission" date="2014-04" db="EMBL/GenBank/DDBJ databases">
        <authorList>
            <consortium name="DOE Joint Genome Institute"/>
            <person name="Kuo A."/>
            <person name="Kohler A."/>
            <person name="Costa M.D."/>
            <person name="Nagy L.G."/>
            <person name="Floudas D."/>
            <person name="Copeland A."/>
            <person name="Barry K.W."/>
            <person name="Cichocki N."/>
            <person name="Veneault-Fourrey C."/>
            <person name="LaButti K."/>
            <person name="Lindquist E.A."/>
            <person name="Lipzen A."/>
            <person name="Lundell T."/>
            <person name="Morin E."/>
            <person name="Murat C."/>
            <person name="Sun H."/>
            <person name="Tunlid A."/>
            <person name="Henrissat B."/>
            <person name="Grigoriev I.V."/>
            <person name="Hibbett D.S."/>
            <person name="Martin F."/>
            <person name="Nordberg H.P."/>
            <person name="Cantor M.N."/>
            <person name="Hua S.X."/>
        </authorList>
    </citation>
    <scope>NUCLEOTIDE SEQUENCE [LARGE SCALE GENOMIC DNA]</scope>
    <source>
        <strain evidence="10 11">Marx 270</strain>
    </source>
</reference>
<feature type="site" description="Important for enzyme activity" evidence="7">
    <location>
        <position position="181"/>
    </location>
</feature>
<dbReference type="InterPro" id="IPR041507">
    <property type="entry name" value="UCH_C"/>
</dbReference>
<evidence type="ECO:0000256" key="1">
    <source>
        <dbReference type="ARBA" id="ARBA00000707"/>
    </source>
</evidence>
<dbReference type="PANTHER" id="PTHR10589">
    <property type="entry name" value="UBIQUITIN CARBOXYL-TERMINAL HYDROLASE"/>
    <property type="match status" value="1"/>
</dbReference>
<dbReference type="OrthoDB" id="1924260at2759"/>
<dbReference type="GO" id="GO:0005737">
    <property type="term" value="C:cytoplasm"/>
    <property type="evidence" value="ECO:0007669"/>
    <property type="project" value="TreeGrafter"/>
</dbReference>
<evidence type="ECO:0000256" key="7">
    <source>
        <dbReference type="PROSITE-ProRule" id="PRU01393"/>
    </source>
</evidence>
<protein>
    <recommendedName>
        <fullName evidence="8">Ubiquitin carboxyl-terminal hydrolase</fullName>
        <ecNumber evidence="8">3.4.19.12</ecNumber>
    </recommendedName>
</protein>
<dbReference type="Proteomes" id="UP000054217">
    <property type="component" value="Unassembled WGS sequence"/>
</dbReference>
<evidence type="ECO:0000256" key="4">
    <source>
        <dbReference type="ARBA" id="ARBA00022786"/>
    </source>
</evidence>
<keyword evidence="4 7" id="KW-0833">Ubl conjugation pathway</keyword>
<evidence type="ECO:0000256" key="5">
    <source>
        <dbReference type="ARBA" id="ARBA00022801"/>
    </source>
</evidence>
<evidence type="ECO:0000256" key="6">
    <source>
        <dbReference type="ARBA" id="ARBA00022807"/>
    </source>
</evidence>
<dbReference type="GO" id="GO:0016579">
    <property type="term" value="P:protein deubiquitination"/>
    <property type="evidence" value="ECO:0007669"/>
    <property type="project" value="TreeGrafter"/>
</dbReference>
<evidence type="ECO:0000256" key="3">
    <source>
        <dbReference type="ARBA" id="ARBA00022670"/>
    </source>
</evidence>
<dbReference type="SUPFAM" id="SSF54001">
    <property type="entry name" value="Cysteine proteinases"/>
    <property type="match status" value="1"/>
</dbReference>
<organism evidence="10 11">
    <name type="scientific">Pisolithus tinctorius Marx 270</name>
    <dbReference type="NCBI Taxonomy" id="870435"/>
    <lineage>
        <taxon>Eukaryota</taxon>
        <taxon>Fungi</taxon>
        <taxon>Dikarya</taxon>
        <taxon>Basidiomycota</taxon>
        <taxon>Agaricomycotina</taxon>
        <taxon>Agaricomycetes</taxon>
        <taxon>Agaricomycetidae</taxon>
        <taxon>Boletales</taxon>
        <taxon>Sclerodermatineae</taxon>
        <taxon>Pisolithaceae</taxon>
        <taxon>Pisolithus</taxon>
    </lineage>
</organism>
<dbReference type="EMBL" id="KN831971">
    <property type="protein sequence ID" value="KIO04498.1"/>
    <property type="molecule type" value="Genomic_DNA"/>
</dbReference>
<proteinExistence type="inferred from homology"/>
<evidence type="ECO:0000256" key="8">
    <source>
        <dbReference type="RuleBase" id="RU361215"/>
    </source>
</evidence>
<gene>
    <name evidence="10" type="ORF">M404DRAFT_15514</name>
</gene>
<evidence type="ECO:0000256" key="2">
    <source>
        <dbReference type="ARBA" id="ARBA00009326"/>
    </source>
</evidence>
<dbReference type="InterPro" id="IPR001578">
    <property type="entry name" value="Peptidase_C12_UCH"/>
</dbReference>
<feature type="active site" description="Proton donor" evidence="7">
    <location>
        <position position="166"/>
    </location>
</feature>
<keyword evidence="6 7" id="KW-0788">Thiol protease</keyword>
<feature type="domain" description="UCH catalytic" evidence="9">
    <location>
        <begin position="9"/>
        <end position="229"/>
    </location>
</feature>
<keyword evidence="11" id="KW-1185">Reference proteome</keyword>
<dbReference type="InterPro" id="IPR038765">
    <property type="entry name" value="Papain-like_cys_pep_sf"/>
</dbReference>
<dbReference type="STRING" id="870435.A0A0C3J609"/>
<feature type="active site" description="Nucleophile" evidence="7">
    <location>
        <position position="91"/>
    </location>
</feature>
<dbReference type="EC" id="3.4.19.12" evidence="8"/>
<accession>A0A0C3J609</accession>
<dbReference type="Pfam" id="PF18031">
    <property type="entry name" value="UCH_C"/>
    <property type="match status" value="1"/>
</dbReference>
<sequence length="325" mass="36080">MSGDDDSGGWHLTESDPAVFTQLLKTLGTPFIVDDLHSLEPDALSELQPIHAFIFLFKCLPLAPEEPRGLAGEYDPDFTGFFAHQTANNACATLAVINALGNIPSLKSDSRLADLLNFTTGMDPQTCGMAIVSADWLREAHNDLSPPSTISLDGLGLPNKTEDAYHFVVYLPVLGCVYELDGLKPHPVRHGTFEDSDNGWLRKAREVIENRIATYPPSAIEFSLLAVRDDPLPAMNRQLELLQQSGNDTKAAEMLLKISNETSRREQWAFENSLRRHNHIGLAHAALLALEKAELLQPAIEDARRAMRERVEQRRRNGFTGMDED</sequence>
<feature type="site" description="Transition state stabilizer" evidence="7">
    <location>
        <position position="85"/>
    </location>
</feature>
<dbReference type="InParanoid" id="A0A0C3J609"/>
<dbReference type="PRINTS" id="PR00707">
    <property type="entry name" value="UBCTHYDRLASE"/>
</dbReference>